<protein>
    <submittedName>
        <fullName evidence="2">Uncharacterized protein</fullName>
    </submittedName>
</protein>
<dbReference type="PANTHER" id="PTHR31912">
    <property type="entry name" value="IP13529P"/>
    <property type="match status" value="1"/>
</dbReference>
<dbReference type="Proteomes" id="UP001140091">
    <property type="component" value="Unassembled WGS sequence"/>
</dbReference>
<comment type="caution">
    <text evidence="2">The sequence shown here is derived from an EMBL/GenBank/DDBJ whole genome shotgun (WGS) entry which is preliminary data.</text>
</comment>
<feature type="compositionally biased region" description="Polar residues" evidence="1">
    <location>
        <begin position="541"/>
        <end position="551"/>
    </location>
</feature>
<evidence type="ECO:0000256" key="1">
    <source>
        <dbReference type="SAM" id="MobiDB-lite"/>
    </source>
</evidence>
<keyword evidence="3" id="KW-1185">Reference proteome</keyword>
<evidence type="ECO:0000313" key="2">
    <source>
        <dbReference type="EMBL" id="KAJ2920938.1"/>
    </source>
</evidence>
<gene>
    <name evidence="2" type="ORF">H1R20_g16157</name>
</gene>
<name>A0A9W8IWC5_9AGAR</name>
<dbReference type="PANTHER" id="PTHR31912:SF34">
    <property type="entry name" value="NOTOCHORD-RELATED PROTEIN"/>
    <property type="match status" value="1"/>
</dbReference>
<dbReference type="OrthoDB" id="2506088at2759"/>
<feature type="region of interest" description="Disordered" evidence="1">
    <location>
        <begin position="517"/>
        <end position="581"/>
    </location>
</feature>
<evidence type="ECO:0000313" key="3">
    <source>
        <dbReference type="Proteomes" id="UP001140091"/>
    </source>
</evidence>
<feature type="non-terminal residue" evidence="2">
    <location>
        <position position="581"/>
    </location>
</feature>
<dbReference type="EMBL" id="JANBPK010001716">
    <property type="protein sequence ID" value="KAJ2920938.1"/>
    <property type="molecule type" value="Genomic_DNA"/>
</dbReference>
<proteinExistence type="predicted"/>
<accession>A0A9W8IWC5</accession>
<reference evidence="2" key="1">
    <citation type="submission" date="2022-06" db="EMBL/GenBank/DDBJ databases">
        <title>Genome Sequence of Candolleomyces eurysporus.</title>
        <authorList>
            <person name="Buettner E."/>
        </authorList>
    </citation>
    <scope>NUCLEOTIDE SEQUENCE</scope>
    <source>
        <strain evidence="2">VTCC 930004</strain>
    </source>
</reference>
<sequence>MSRERQKRDGGQGLEAVETELMSFVNTHPDAVYNPFLTLKYCDITQDTPVEILHTVLLGVVKYSWHGTHTTWKDVEKSLYAARLQSTNTKGLSIPAIRAGYIMQYANSLIGRQLKILVQTNAFHVHDLVTEDQYQLIKATGVLAALLWVPEIRDMDEYLNDVDIAVANVLDSAALIDPSKIIAKVKYHILTHAVEDIRRFGPLIGVATESYESFNIIFRHCSILSNHLSPSRDIAYQLAKQETFKHLISGGWWKEEDGKYKQPGVSLQRYVGESAMLQQLYNVSHRLGAKDPIGHTVLVPVPRKDPTTGQANARQSYRFEETEARNALTNSVELKRPELAWFKCKSIVANSGDECRVGSWVFVRGLDQNSVTTLAGRVLEILQAEGGVYSFAVVERFQVAQALHPKFDMPVLVKPFNETTKVAVAAKDILFDFNAQHDCYTARCVNSGTRALTQERVDSGNIERYVEHQPIDRYVINTHAFHNAHRLRSVPGLREYLRPTLLNPDRRQFHQEAASAFRQSKAAAVETAPGQDGVPGPATQPPSASTAGPSTKSSKKRKRKNTAQSTIFTVLPPRAVPSQSV</sequence>
<dbReference type="AlphaFoldDB" id="A0A9W8IWC5"/>
<organism evidence="2 3">
    <name type="scientific">Candolleomyces eurysporus</name>
    <dbReference type="NCBI Taxonomy" id="2828524"/>
    <lineage>
        <taxon>Eukaryota</taxon>
        <taxon>Fungi</taxon>
        <taxon>Dikarya</taxon>
        <taxon>Basidiomycota</taxon>
        <taxon>Agaricomycotina</taxon>
        <taxon>Agaricomycetes</taxon>
        <taxon>Agaricomycetidae</taxon>
        <taxon>Agaricales</taxon>
        <taxon>Agaricineae</taxon>
        <taxon>Psathyrellaceae</taxon>
        <taxon>Candolleomyces</taxon>
    </lineage>
</organism>